<comment type="cofactor">
    <cofactor evidence="1">
        <name>FAD</name>
        <dbReference type="ChEBI" id="CHEBI:57692"/>
    </cofactor>
</comment>
<dbReference type="OrthoDB" id="9769238at2"/>
<keyword evidence="9" id="KW-1185">Reference proteome</keyword>
<proteinExistence type="inferred from homology"/>
<protein>
    <submittedName>
        <fullName evidence="8">NADPH-dependent 2,4-dienoyl-CoA reductase/sulfur reductase-like enzyme</fullName>
    </submittedName>
</protein>
<dbReference type="GO" id="GO:0016491">
    <property type="term" value="F:oxidoreductase activity"/>
    <property type="evidence" value="ECO:0007669"/>
    <property type="project" value="UniProtKB-KW"/>
</dbReference>
<keyword evidence="4" id="KW-0274">FAD</keyword>
<evidence type="ECO:0000256" key="2">
    <source>
        <dbReference type="ARBA" id="ARBA00009130"/>
    </source>
</evidence>
<dbReference type="SUPFAM" id="SSF51905">
    <property type="entry name" value="FAD/NAD(P)-binding domain"/>
    <property type="match status" value="1"/>
</dbReference>
<keyword evidence="6" id="KW-0676">Redox-active center</keyword>
<dbReference type="InterPro" id="IPR036188">
    <property type="entry name" value="FAD/NAD-bd_sf"/>
</dbReference>
<dbReference type="CDD" id="cd00158">
    <property type="entry name" value="RHOD"/>
    <property type="match status" value="1"/>
</dbReference>
<dbReference type="PRINTS" id="PR00368">
    <property type="entry name" value="FADPNR"/>
</dbReference>
<dbReference type="PANTHER" id="PTHR43429:SF1">
    <property type="entry name" value="NAD(P)H SULFUR OXIDOREDUCTASE (COA-DEPENDENT)"/>
    <property type="match status" value="1"/>
</dbReference>
<dbReference type="Gene3D" id="3.40.250.10">
    <property type="entry name" value="Rhodanese-like domain"/>
    <property type="match status" value="1"/>
</dbReference>
<dbReference type="Pfam" id="PF07992">
    <property type="entry name" value="Pyr_redox_2"/>
    <property type="match status" value="1"/>
</dbReference>
<dbReference type="PROSITE" id="PS50206">
    <property type="entry name" value="RHODANESE_3"/>
    <property type="match status" value="1"/>
</dbReference>
<dbReference type="SUPFAM" id="SSF52821">
    <property type="entry name" value="Rhodanese/Cell cycle control phosphatase"/>
    <property type="match status" value="1"/>
</dbReference>
<dbReference type="PANTHER" id="PTHR43429">
    <property type="entry name" value="PYRIDINE NUCLEOTIDE-DISULFIDE OXIDOREDUCTASE DOMAIN-CONTAINING"/>
    <property type="match status" value="1"/>
</dbReference>
<dbReference type="InterPro" id="IPR050260">
    <property type="entry name" value="FAD-bd_OxRdtase"/>
</dbReference>
<dbReference type="InterPro" id="IPR036873">
    <property type="entry name" value="Rhodanese-like_dom_sf"/>
</dbReference>
<comment type="similarity">
    <text evidence="2">Belongs to the class-III pyridine nucleotide-disulfide oxidoreductase family.</text>
</comment>
<evidence type="ECO:0000256" key="5">
    <source>
        <dbReference type="ARBA" id="ARBA00023002"/>
    </source>
</evidence>
<dbReference type="Gene3D" id="3.50.50.60">
    <property type="entry name" value="FAD/NAD(P)-binding domain"/>
    <property type="match status" value="2"/>
</dbReference>
<dbReference type="Proteomes" id="UP000318307">
    <property type="component" value="Unassembled WGS sequence"/>
</dbReference>
<dbReference type="InterPro" id="IPR001763">
    <property type="entry name" value="Rhodanese-like_dom"/>
</dbReference>
<evidence type="ECO:0000259" key="7">
    <source>
        <dbReference type="PROSITE" id="PS50206"/>
    </source>
</evidence>
<dbReference type="AlphaFoldDB" id="A0A562RGQ1"/>
<dbReference type="Pfam" id="PF00581">
    <property type="entry name" value="Rhodanese"/>
    <property type="match status" value="1"/>
</dbReference>
<gene>
    <name evidence="8" type="ORF">LZ24_02582</name>
</gene>
<accession>A0A562RGQ1</accession>
<evidence type="ECO:0000256" key="6">
    <source>
        <dbReference type="ARBA" id="ARBA00023284"/>
    </source>
</evidence>
<dbReference type="RefSeq" id="WP_144685690.1">
    <property type="nucleotide sequence ID" value="NZ_VLLC01000022.1"/>
</dbReference>
<evidence type="ECO:0000313" key="8">
    <source>
        <dbReference type="EMBL" id="TWI68208.1"/>
    </source>
</evidence>
<dbReference type="PRINTS" id="PR00411">
    <property type="entry name" value="PNDRDTASEI"/>
</dbReference>
<evidence type="ECO:0000256" key="1">
    <source>
        <dbReference type="ARBA" id="ARBA00001974"/>
    </source>
</evidence>
<organism evidence="8 9">
    <name type="scientific">Desulfobotulus alkaliphilus</name>
    <dbReference type="NCBI Taxonomy" id="622671"/>
    <lineage>
        <taxon>Bacteria</taxon>
        <taxon>Pseudomonadati</taxon>
        <taxon>Thermodesulfobacteriota</taxon>
        <taxon>Desulfobacteria</taxon>
        <taxon>Desulfobacterales</taxon>
        <taxon>Desulfobacteraceae</taxon>
        <taxon>Desulfobotulus</taxon>
    </lineage>
</organism>
<evidence type="ECO:0000256" key="4">
    <source>
        <dbReference type="ARBA" id="ARBA00022827"/>
    </source>
</evidence>
<name>A0A562RGQ1_9BACT</name>
<feature type="domain" description="Rhodanese" evidence="7">
    <location>
        <begin position="479"/>
        <end position="559"/>
    </location>
</feature>
<keyword evidence="3" id="KW-0285">Flavoprotein</keyword>
<keyword evidence="5" id="KW-0560">Oxidoreductase</keyword>
<dbReference type="EMBL" id="VLLC01000022">
    <property type="protein sequence ID" value="TWI68208.1"/>
    <property type="molecule type" value="Genomic_DNA"/>
</dbReference>
<evidence type="ECO:0000313" key="9">
    <source>
        <dbReference type="Proteomes" id="UP000318307"/>
    </source>
</evidence>
<dbReference type="InterPro" id="IPR016156">
    <property type="entry name" value="FAD/NAD-linked_Rdtase_dimer_sf"/>
</dbReference>
<dbReference type="InterPro" id="IPR023753">
    <property type="entry name" value="FAD/NAD-binding_dom"/>
</dbReference>
<dbReference type="InterPro" id="IPR004099">
    <property type="entry name" value="Pyr_nucl-diS_OxRdtase_dimer"/>
</dbReference>
<sequence>MGKKVLVVGAVALGSKAACRLKRLEPDAEVLLIDQDEHISYGGCGIPYYVSGDVADASELQSTSFHMLRDERFFKDCKDIDVMTRTRVTAILRNEKQIKIEKADGTTSLLPYDQLVIGTGSRVRNLNIEGQELGGIYSVGSLRDAIAIKSAIASGQAGTAVVVGAGFIGLEMAEALGDMWGIETTVVEISDQIMPGFVGPELAKMAQSHMEEQGVAFRLGESVVRFEGEDGRVARVVTDQETLEADLVIIAAGIQPNGELAAAAGLEVGFNGGILVDERMRTTDPDIYAGGDCVLVPNAITGKPGYYPLGSLSNRQGRVIGDNLAGKESVSPPVVGSFVVKLFETCLCGAGLTLKKALEEGFDAISVRMCQLDRAHFYPTKELMYLELVVDRSTRQVLGIQGSGSKGDATVGRINAVAALLGRKPKVEEISNLEFAYSPPFSSAMDIVNALGNVADNLLDGRMHPIGCEEFAEKWEEIKRGDVCLIDCRAKADAKVYEEKYPGIWKGIPQDELLGRLDELPEGKPLVLICNTGVRSYEAQLNLRAKGHRDNVTVFGGVAMLKNWGMDI</sequence>
<evidence type="ECO:0000256" key="3">
    <source>
        <dbReference type="ARBA" id="ARBA00022630"/>
    </source>
</evidence>
<reference evidence="8 9" key="1">
    <citation type="submission" date="2019-07" db="EMBL/GenBank/DDBJ databases">
        <title>Genome sequencing of 100 strains of the haloalkaliphilic chemolithoautotrophic sulfur-oxidizing bacterium Thioalkalivibrio.</title>
        <authorList>
            <person name="Muyzer G."/>
        </authorList>
    </citation>
    <scope>NUCLEOTIDE SEQUENCE [LARGE SCALE GENOMIC DNA]</scope>
    <source>
        <strain evidence="8 9">ASO4-4</strain>
    </source>
</reference>
<dbReference type="SUPFAM" id="SSF55424">
    <property type="entry name" value="FAD/NAD-linked reductases, dimerisation (C-terminal) domain"/>
    <property type="match status" value="1"/>
</dbReference>
<dbReference type="Pfam" id="PF02852">
    <property type="entry name" value="Pyr_redox_dim"/>
    <property type="match status" value="1"/>
</dbReference>
<comment type="caution">
    <text evidence="8">The sequence shown here is derived from an EMBL/GenBank/DDBJ whole genome shotgun (WGS) entry which is preliminary data.</text>
</comment>